<dbReference type="Proteomes" id="UP000031408">
    <property type="component" value="Unassembled WGS sequence"/>
</dbReference>
<dbReference type="RefSeq" id="WP_039140702.1">
    <property type="nucleotide sequence ID" value="NZ_JSVC01000015.1"/>
</dbReference>
<organism evidence="2 3">
    <name type="scientific">Flavihumibacter solisilvae</name>
    <dbReference type="NCBI Taxonomy" id="1349421"/>
    <lineage>
        <taxon>Bacteria</taxon>
        <taxon>Pseudomonadati</taxon>
        <taxon>Bacteroidota</taxon>
        <taxon>Chitinophagia</taxon>
        <taxon>Chitinophagales</taxon>
        <taxon>Chitinophagaceae</taxon>
        <taxon>Flavihumibacter</taxon>
    </lineage>
</organism>
<dbReference type="AlphaFoldDB" id="A0A0C1L288"/>
<proteinExistence type="predicted"/>
<dbReference type="InterPro" id="IPR028994">
    <property type="entry name" value="Integrin_alpha_N"/>
</dbReference>
<sequence>MINNQVKIHTIAMVVLLISCRDATKQSAATQSAATTSFSKHTVDSTFVSEGVTVADVNNDGKTDIIAGPYWYEAPGWKQHRVHSDTLNPIPGYSTTFHNYSTDVNGDNRADVIRLDQPGEVCMWYENPGNTEAPWKGTVVIAHAGNESPAWVDVDGDGRMDLICNDEVAKQVIWLKSPGNKSTEWKRTVISFDSTRGTHRYTHGLGWGDMNLDGKNDVVIKDGWWENPGNTAKEGWKFHEAKLGDDCANMFVYDVDGDGDQDVLSSSAHDYGIWWHEQVREGNNTSWKTHTISKLFSQSHALEFADINGDGHPDLITGKRYKAHNEKDPGAAEPAVLYWFEFRPGKNPEWIPHEIDNNSGVGNSFIVQDINGDNLPDIIVSNKKGVHFFEQVRH</sequence>
<dbReference type="EMBL" id="JSVC01000015">
    <property type="protein sequence ID" value="KIC94102.1"/>
    <property type="molecule type" value="Genomic_DNA"/>
</dbReference>
<keyword evidence="3" id="KW-1185">Reference proteome</keyword>
<dbReference type="Pfam" id="PF13517">
    <property type="entry name" value="FG-GAP_3"/>
    <property type="match status" value="2"/>
</dbReference>
<name>A0A0C1L288_9BACT</name>
<evidence type="ECO:0000256" key="1">
    <source>
        <dbReference type="ARBA" id="ARBA00022729"/>
    </source>
</evidence>
<protein>
    <recommendedName>
        <fullName evidence="4">VCBS repeat-containing protein</fullName>
    </recommendedName>
</protein>
<dbReference type="Gene3D" id="2.130.10.130">
    <property type="entry name" value="Integrin alpha, N-terminal"/>
    <property type="match status" value="2"/>
</dbReference>
<keyword evidence="1" id="KW-0732">Signal</keyword>
<dbReference type="PROSITE" id="PS51257">
    <property type="entry name" value="PROKAR_LIPOPROTEIN"/>
    <property type="match status" value="1"/>
</dbReference>
<dbReference type="InterPro" id="IPR013517">
    <property type="entry name" value="FG-GAP"/>
</dbReference>
<dbReference type="SUPFAM" id="SSF69318">
    <property type="entry name" value="Integrin alpha N-terminal domain"/>
    <property type="match status" value="1"/>
</dbReference>
<reference evidence="2 3" key="1">
    <citation type="submission" date="2014-11" db="EMBL/GenBank/DDBJ databases">
        <title>Genome sequence of Flavihumibacter solisilvae 3-3.</title>
        <authorList>
            <person name="Zhou G."/>
            <person name="Li M."/>
            <person name="Wang G."/>
        </authorList>
    </citation>
    <scope>NUCLEOTIDE SEQUENCE [LARGE SCALE GENOMIC DNA]</scope>
    <source>
        <strain evidence="2 3">3-3</strain>
    </source>
</reference>
<dbReference type="PANTHER" id="PTHR44103">
    <property type="entry name" value="PROPROTEIN CONVERTASE P"/>
    <property type="match status" value="1"/>
</dbReference>
<evidence type="ECO:0000313" key="3">
    <source>
        <dbReference type="Proteomes" id="UP000031408"/>
    </source>
</evidence>
<accession>A0A0C1L288</accession>
<evidence type="ECO:0008006" key="4">
    <source>
        <dbReference type="Google" id="ProtNLM"/>
    </source>
</evidence>
<gene>
    <name evidence="2" type="ORF">OI18_13975</name>
</gene>
<comment type="caution">
    <text evidence="2">The sequence shown here is derived from an EMBL/GenBank/DDBJ whole genome shotgun (WGS) entry which is preliminary data.</text>
</comment>
<dbReference type="PANTHER" id="PTHR44103:SF1">
    <property type="entry name" value="PROPROTEIN CONVERTASE P"/>
    <property type="match status" value="1"/>
</dbReference>
<dbReference type="STRING" id="1349421.OI18_13975"/>
<evidence type="ECO:0000313" key="2">
    <source>
        <dbReference type="EMBL" id="KIC94102.1"/>
    </source>
</evidence>
<dbReference type="OrthoDB" id="9816120at2"/>